<organism evidence="1 2">
    <name type="scientific">Schizopora paradoxa</name>
    <dbReference type="NCBI Taxonomy" id="27342"/>
    <lineage>
        <taxon>Eukaryota</taxon>
        <taxon>Fungi</taxon>
        <taxon>Dikarya</taxon>
        <taxon>Basidiomycota</taxon>
        <taxon>Agaricomycotina</taxon>
        <taxon>Agaricomycetes</taxon>
        <taxon>Hymenochaetales</taxon>
        <taxon>Schizoporaceae</taxon>
        <taxon>Schizopora</taxon>
    </lineage>
</organism>
<keyword evidence="2" id="KW-1185">Reference proteome</keyword>
<dbReference type="AlphaFoldDB" id="A0A0H2RBR5"/>
<protein>
    <submittedName>
        <fullName evidence="1">Uncharacterized protein</fullName>
    </submittedName>
</protein>
<dbReference type="Proteomes" id="UP000053477">
    <property type="component" value="Unassembled WGS sequence"/>
</dbReference>
<dbReference type="EMBL" id="KQ086171">
    <property type="protein sequence ID" value="KLO06938.1"/>
    <property type="molecule type" value="Genomic_DNA"/>
</dbReference>
<name>A0A0H2RBR5_9AGAM</name>
<sequence>MSFLRRLTRTAAPRSETRLPKSMSELYNTIPNDDESYTLPRFSPGADTYLLNNIRYSENNCTVLRCDRNYAAGTNACTSFKIPSPSAEGVRTIVWDLLRHGFARPATAPVYQPSNPVQMQLLQDFDNYDPRMYREAYIEVNALVVDSSFSRVTGFDFISSTITIRFNQKIRTYLVLSKYPQACGYTLFRLLMGM</sequence>
<dbReference type="InParanoid" id="A0A0H2RBR5"/>
<reference evidence="1 2" key="1">
    <citation type="submission" date="2015-04" db="EMBL/GenBank/DDBJ databases">
        <title>Complete genome sequence of Schizopora paradoxa KUC8140, a cosmopolitan wood degrader in East Asia.</title>
        <authorList>
            <consortium name="DOE Joint Genome Institute"/>
            <person name="Min B."/>
            <person name="Park H."/>
            <person name="Jang Y."/>
            <person name="Kim J.-J."/>
            <person name="Kim K.H."/>
            <person name="Pangilinan J."/>
            <person name="Lipzen A."/>
            <person name="Riley R."/>
            <person name="Grigoriev I.V."/>
            <person name="Spatafora J.W."/>
            <person name="Choi I.-G."/>
        </authorList>
    </citation>
    <scope>NUCLEOTIDE SEQUENCE [LARGE SCALE GENOMIC DNA]</scope>
    <source>
        <strain evidence="1 2">KUC8140</strain>
    </source>
</reference>
<evidence type="ECO:0000313" key="2">
    <source>
        <dbReference type="Proteomes" id="UP000053477"/>
    </source>
</evidence>
<evidence type="ECO:0000313" key="1">
    <source>
        <dbReference type="EMBL" id="KLO06938.1"/>
    </source>
</evidence>
<gene>
    <name evidence="1" type="ORF">SCHPADRAFT_672580</name>
</gene>
<accession>A0A0H2RBR5</accession>
<proteinExistence type="predicted"/>